<feature type="non-terminal residue" evidence="2">
    <location>
        <position position="133"/>
    </location>
</feature>
<dbReference type="Proteomes" id="UP001642360">
    <property type="component" value="Unassembled WGS sequence"/>
</dbReference>
<evidence type="ECO:0000256" key="1">
    <source>
        <dbReference type="SAM" id="MobiDB-lite"/>
    </source>
</evidence>
<dbReference type="AlphaFoldDB" id="A0ABC8SAP7"/>
<evidence type="ECO:0000313" key="3">
    <source>
        <dbReference type="Proteomes" id="UP001642360"/>
    </source>
</evidence>
<evidence type="ECO:0000313" key="2">
    <source>
        <dbReference type="EMBL" id="CAK9154013.1"/>
    </source>
</evidence>
<gene>
    <name evidence="2" type="ORF">ILEXP_LOCUS22316</name>
</gene>
<proteinExistence type="predicted"/>
<protein>
    <submittedName>
        <fullName evidence="2">Uncharacterized protein</fullName>
    </submittedName>
</protein>
<dbReference type="EMBL" id="CAUOFW020002478">
    <property type="protein sequence ID" value="CAK9154013.1"/>
    <property type="molecule type" value="Genomic_DNA"/>
</dbReference>
<feature type="region of interest" description="Disordered" evidence="1">
    <location>
        <begin position="1"/>
        <end position="53"/>
    </location>
</feature>
<organism evidence="2 3">
    <name type="scientific">Ilex paraguariensis</name>
    <name type="common">yerba mate</name>
    <dbReference type="NCBI Taxonomy" id="185542"/>
    <lineage>
        <taxon>Eukaryota</taxon>
        <taxon>Viridiplantae</taxon>
        <taxon>Streptophyta</taxon>
        <taxon>Embryophyta</taxon>
        <taxon>Tracheophyta</taxon>
        <taxon>Spermatophyta</taxon>
        <taxon>Magnoliopsida</taxon>
        <taxon>eudicotyledons</taxon>
        <taxon>Gunneridae</taxon>
        <taxon>Pentapetalae</taxon>
        <taxon>asterids</taxon>
        <taxon>campanulids</taxon>
        <taxon>Aquifoliales</taxon>
        <taxon>Aquifoliaceae</taxon>
        <taxon>Ilex</taxon>
    </lineage>
</organism>
<comment type="caution">
    <text evidence="2">The sequence shown here is derived from an EMBL/GenBank/DDBJ whole genome shotgun (WGS) entry which is preliminary data.</text>
</comment>
<keyword evidence="3" id="KW-1185">Reference proteome</keyword>
<name>A0ABC8SAP7_9AQUA</name>
<reference evidence="2 3" key="1">
    <citation type="submission" date="2024-02" db="EMBL/GenBank/DDBJ databases">
        <authorList>
            <person name="Vignale AGUSTIN F."/>
            <person name="Sosa J E."/>
            <person name="Modenutti C."/>
        </authorList>
    </citation>
    <scope>NUCLEOTIDE SEQUENCE [LARGE SCALE GENOMIC DNA]</scope>
</reference>
<accession>A0ABC8SAP7</accession>
<feature type="compositionally biased region" description="Polar residues" evidence="1">
    <location>
        <begin position="34"/>
        <end position="47"/>
    </location>
</feature>
<sequence>MKNFIDLVLGPTSGGTPKPDMSAVVRPSAVRTEPSPSFQNKSHVTTVSKHRALSPELEDDSDLVEDSTSIIKLVRGQSVEKKGKSLSSHSPTILEGLRDIDIHSKDSVADDVDVAVGLDKATILSPDLRIFEN</sequence>